<dbReference type="FunFam" id="3.30.70.270:FF:000020">
    <property type="entry name" value="Transposon Tf2-6 polyprotein-like Protein"/>
    <property type="match status" value="1"/>
</dbReference>
<dbReference type="Gene3D" id="3.10.10.10">
    <property type="entry name" value="HIV Type 1 Reverse Transcriptase, subunit A, domain 1"/>
    <property type="match status" value="1"/>
</dbReference>
<dbReference type="InterPro" id="IPR043502">
    <property type="entry name" value="DNA/RNA_pol_sf"/>
</dbReference>
<dbReference type="SUPFAM" id="SSF56672">
    <property type="entry name" value="DNA/RNA polymerases"/>
    <property type="match status" value="1"/>
</dbReference>
<dbReference type="EMBL" id="CAJNOJ010000587">
    <property type="protein sequence ID" value="CAF1490857.1"/>
    <property type="molecule type" value="Genomic_DNA"/>
</dbReference>
<reference evidence="2" key="1">
    <citation type="submission" date="2021-02" db="EMBL/GenBank/DDBJ databases">
        <authorList>
            <person name="Nowell W R."/>
        </authorList>
    </citation>
    <scope>NUCLEOTIDE SEQUENCE</scope>
</reference>
<evidence type="ECO:0000313" key="2">
    <source>
        <dbReference type="EMBL" id="CAF0938728.1"/>
    </source>
</evidence>
<keyword evidence="4" id="KW-1185">Reference proteome</keyword>
<evidence type="ECO:0000259" key="1">
    <source>
        <dbReference type="Pfam" id="PF00078"/>
    </source>
</evidence>
<dbReference type="InterPro" id="IPR051320">
    <property type="entry name" value="Viral_Replic_Matur_Polypro"/>
</dbReference>
<comment type="caution">
    <text evidence="2">The sequence shown here is derived from an EMBL/GenBank/DDBJ whole genome shotgun (WGS) entry which is preliminary data.</text>
</comment>
<dbReference type="InterPro" id="IPR000477">
    <property type="entry name" value="RT_dom"/>
</dbReference>
<dbReference type="OrthoDB" id="5860913at2759"/>
<dbReference type="PANTHER" id="PTHR33064:SF37">
    <property type="entry name" value="RIBONUCLEASE H"/>
    <property type="match status" value="1"/>
</dbReference>
<gene>
    <name evidence="3" type="ORF">EDS130_LOCUS42017</name>
    <name evidence="2" type="ORF">XAT740_LOCUS9995</name>
</gene>
<sequence>MSLLPNPVRTNILQHHIDIEPGNKPRNSAPYRYAAARRKKSPWASPVVLAPKKDGTVRFCIEYRKLNETTIRDHVQFPSTLDLRSDYRQVEMDKESKPLIPFVTEKGLFELYLDDIIVYSRTFEQHLQDLKKVFLALADANITLKSSKCNFCRPKMKYLGHIITPGGIKPDPDLISTMTKFTQPTKTKEVQAFLGLTGYYRHFIENYAKIAEPLIKLLRTTQSTTLRSSLPWNDDYIMAFNALKQRLISSPIMRLLGGSLRESLRFISPVYIKRNTNMYIREKKRESKKEITFC</sequence>
<evidence type="ECO:0000313" key="4">
    <source>
        <dbReference type="Proteomes" id="UP000663828"/>
    </source>
</evidence>
<dbReference type="PANTHER" id="PTHR33064">
    <property type="entry name" value="POL PROTEIN"/>
    <property type="match status" value="1"/>
</dbReference>
<accession>A0A814CDF0</accession>
<protein>
    <recommendedName>
        <fullName evidence="1">Reverse transcriptase domain-containing protein</fullName>
    </recommendedName>
</protein>
<dbReference type="Pfam" id="PF00078">
    <property type="entry name" value="RVT_1"/>
    <property type="match status" value="1"/>
</dbReference>
<dbReference type="AlphaFoldDB" id="A0A814CDF0"/>
<dbReference type="CDD" id="cd01647">
    <property type="entry name" value="RT_LTR"/>
    <property type="match status" value="1"/>
</dbReference>
<feature type="domain" description="Reverse transcriptase" evidence="1">
    <location>
        <begin position="111"/>
        <end position="163"/>
    </location>
</feature>
<dbReference type="Proteomes" id="UP000663852">
    <property type="component" value="Unassembled WGS sequence"/>
</dbReference>
<dbReference type="Proteomes" id="UP000663828">
    <property type="component" value="Unassembled WGS sequence"/>
</dbReference>
<name>A0A814CDF0_ADIRI</name>
<dbReference type="EMBL" id="CAJNOR010000525">
    <property type="protein sequence ID" value="CAF0938728.1"/>
    <property type="molecule type" value="Genomic_DNA"/>
</dbReference>
<dbReference type="Gene3D" id="3.30.70.270">
    <property type="match status" value="2"/>
</dbReference>
<proteinExistence type="predicted"/>
<organism evidence="2 4">
    <name type="scientific">Adineta ricciae</name>
    <name type="common">Rotifer</name>
    <dbReference type="NCBI Taxonomy" id="249248"/>
    <lineage>
        <taxon>Eukaryota</taxon>
        <taxon>Metazoa</taxon>
        <taxon>Spiralia</taxon>
        <taxon>Gnathifera</taxon>
        <taxon>Rotifera</taxon>
        <taxon>Eurotatoria</taxon>
        <taxon>Bdelloidea</taxon>
        <taxon>Adinetida</taxon>
        <taxon>Adinetidae</taxon>
        <taxon>Adineta</taxon>
    </lineage>
</organism>
<evidence type="ECO:0000313" key="3">
    <source>
        <dbReference type="EMBL" id="CAF1490857.1"/>
    </source>
</evidence>
<dbReference type="InterPro" id="IPR043128">
    <property type="entry name" value="Rev_trsase/Diguanyl_cyclase"/>
</dbReference>